<feature type="domain" description="RING-type" evidence="5">
    <location>
        <begin position="207"/>
        <end position="242"/>
    </location>
</feature>
<gene>
    <name evidence="7" type="primary">LOC103719247</name>
</gene>
<dbReference type="Proteomes" id="UP000228380">
    <property type="component" value="Unplaced"/>
</dbReference>
<organism evidence="6 7">
    <name type="scientific">Phoenix dactylifera</name>
    <name type="common">Date palm</name>
    <dbReference type="NCBI Taxonomy" id="42345"/>
    <lineage>
        <taxon>Eukaryota</taxon>
        <taxon>Viridiplantae</taxon>
        <taxon>Streptophyta</taxon>
        <taxon>Embryophyta</taxon>
        <taxon>Tracheophyta</taxon>
        <taxon>Spermatophyta</taxon>
        <taxon>Magnoliopsida</taxon>
        <taxon>Liliopsida</taxon>
        <taxon>Arecaceae</taxon>
        <taxon>Coryphoideae</taxon>
        <taxon>Phoeniceae</taxon>
        <taxon>Phoenix</taxon>
    </lineage>
</organism>
<dbReference type="GO" id="GO:0004842">
    <property type="term" value="F:ubiquitin-protein transferase activity"/>
    <property type="evidence" value="ECO:0007669"/>
    <property type="project" value="TreeGrafter"/>
</dbReference>
<dbReference type="InterPro" id="IPR001841">
    <property type="entry name" value="Znf_RING"/>
</dbReference>
<dbReference type="PANTHER" id="PTHR42647:SF22">
    <property type="entry name" value="BOI-RELATED E3 UBIQUITIN-PROTEIN LIGASE 2-RELATED"/>
    <property type="match status" value="1"/>
</dbReference>
<evidence type="ECO:0000313" key="7">
    <source>
        <dbReference type="RefSeq" id="XP_008806617.3"/>
    </source>
</evidence>
<evidence type="ECO:0000256" key="3">
    <source>
        <dbReference type="ARBA" id="ARBA00022833"/>
    </source>
</evidence>
<reference evidence="7" key="1">
    <citation type="submission" date="2025-08" db="UniProtKB">
        <authorList>
            <consortium name="RefSeq"/>
        </authorList>
    </citation>
    <scope>IDENTIFICATION</scope>
    <source>
        <tissue evidence="7">Young leaves</tissue>
    </source>
</reference>
<dbReference type="FunFam" id="3.30.40.10:FF:000239">
    <property type="entry name" value="probable BOI-related E3 ubiquitin-protein ligase 2"/>
    <property type="match status" value="1"/>
</dbReference>
<keyword evidence="2 4" id="KW-0863">Zinc-finger</keyword>
<accession>A0A8B7CU57</accession>
<dbReference type="PANTHER" id="PTHR42647">
    <property type="entry name" value="SBP (S-RIBONUCLEASE BINDING PROTEIN) FAMILY PROTEIN"/>
    <property type="match status" value="1"/>
</dbReference>
<name>A0A8B7CU57_PHODC</name>
<keyword evidence="1" id="KW-0479">Metal-binding</keyword>
<evidence type="ECO:0000256" key="4">
    <source>
        <dbReference type="PROSITE-ProRule" id="PRU00175"/>
    </source>
</evidence>
<dbReference type="PIRSF" id="PIRSF036836">
    <property type="entry name" value="RNase_bind_SBP1"/>
    <property type="match status" value="1"/>
</dbReference>
<dbReference type="AlphaFoldDB" id="A0A8B7CU57"/>
<dbReference type="InterPro" id="IPR013083">
    <property type="entry name" value="Znf_RING/FYVE/PHD"/>
</dbReference>
<evidence type="ECO:0000256" key="2">
    <source>
        <dbReference type="ARBA" id="ARBA00022771"/>
    </source>
</evidence>
<evidence type="ECO:0000256" key="1">
    <source>
        <dbReference type="ARBA" id="ARBA00022723"/>
    </source>
</evidence>
<protein>
    <submittedName>
        <fullName evidence="7">Probable BOI-related E3 ubiquitin-protein ligase 2</fullName>
    </submittedName>
</protein>
<dbReference type="Gene3D" id="3.30.40.10">
    <property type="entry name" value="Zinc/RING finger domain, C3HC4 (zinc finger)"/>
    <property type="match status" value="1"/>
</dbReference>
<dbReference type="KEGG" id="pda:103719247"/>
<dbReference type="GeneID" id="103719247"/>
<sequence>MATHDSFPFFNNDTMDEEFLLENSNQSFNQQQRPQQILAPFPPSMIIPDSNSPLDHSLLMNPLPSLMEKHNEKMDQYLRLQNEQLIYLLNMQTKQHMESLLTKLESKASILLRWKEEELASATMRAQALQDCASRAEEEKELWKKIALEKEAMALALKAALERVQEPRFVSTGALGTGVGNSYFSFPRGRKEDNEQTGETGRALSLCKLCGNRDSCMLFLPCQHLCACKECEASLSECPLCNSPKSRSLEVLFV</sequence>
<dbReference type="GO" id="GO:0008270">
    <property type="term" value="F:zinc ion binding"/>
    <property type="evidence" value="ECO:0007669"/>
    <property type="project" value="UniProtKB-KW"/>
</dbReference>
<dbReference type="PROSITE" id="PS50089">
    <property type="entry name" value="ZF_RING_2"/>
    <property type="match status" value="1"/>
</dbReference>
<evidence type="ECO:0000259" key="5">
    <source>
        <dbReference type="PROSITE" id="PS50089"/>
    </source>
</evidence>
<keyword evidence="6" id="KW-1185">Reference proteome</keyword>
<dbReference type="RefSeq" id="XP_008806617.3">
    <property type="nucleotide sequence ID" value="XM_008808395.3"/>
</dbReference>
<dbReference type="Pfam" id="PF13920">
    <property type="entry name" value="zf-C3HC4_3"/>
    <property type="match status" value="1"/>
</dbReference>
<proteinExistence type="predicted"/>
<evidence type="ECO:0000313" key="6">
    <source>
        <dbReference type="Proteomes" id="UP000228380"/>
    </source>
</evidence>
<dbReference type="OrthoDB" id="1711136at2759"/>
<keyword evidence="3" id="KW-0862">Zinc</keyword>